<dbReference type="AlphaFoldDB" id="A0A067PQK7"/>
<evidence type="ECO:0000313" key="2">
    <source>
        <dbReference type="Proteomes" id="UP000027265"/>
    </source>
</evidence>
<reference evidence="2" key="1">
    <citation type="journal article" date="2014" name="Proc. Natl. Acad. Sci. U.S.A.">
        <title>Extensive sampling of basidiomycete genomes demonstrates inadequacy of the white-rot/brown-rot paradigm for wood decay fungi.</title>
        <authorList>
            <person name="Riley R."/>
            <person name="Salamov A.A."/>
            <person name="Brown D.W."/>
            <person name="Nagy L.G."/>
            <person name="Floudas D."/>
            <person name="Held B.W."/>
            <person name="Levasseur A."/>
            <person name="Lombard V."/>
            <person name="Morin E."/>
            <person name="Otillar R."/>
            <person name="Lindquist E.A."/>
            <person name="Sun H."/>
            <person name="LaButti K.M."/>
            <person name="Schmutz J."/>
            <person name="Jabbour D."/>
            <person name="Luo H."/>
            <person name="Baker S.E."/>
            <person name="Pisabarro A.G."/>
            <person name="Walton J.D."/>
            <person name="Blanchette R.A."/>
            <person name="Henrissat B."/>
            <person name="Martin F."/>
            <person name="Cullen D."/>
            <person name="Hibbett D.S."/>
            <person name="Grigoriev I.V."/>
        </authorList>
    </citation>
    <scope>NUCLEOTIDE SEQUENCE [LARGE SCALE GENOMIC DNA]</scope>
    <source>
        <strain evidence="2">MUCL 33604</strain>
    </source>
</reference>
<evidence type="ECO:0000313" key="1">
    <source>
        <dbReference type="EMBL" id="KDQ57103.1"/>
    </source>
</evidence>
<dbReference type="Proteomes" id="UP000027265">
    <property type="component" value="Unassembled WGS sequence"/>
</dbReference>
<dbReference type="InParanoid" id="A0A067PQK7"/>
<protein>
    <submittedName>
        <fullName evidence="1">Uncharacterized protein</fullName>
    </submittedName>
</protein>
<organism evidence="1 2">
    <name type="scientific">Jaapia argillacea MUCL 33604</name>
    <dbReference type="NCBI Taxonomy" id="933084"/>
    <lineage>
        <taxon>Eukaryota</taxon>
        <taxon>Fungi</taxon>
        <taxon>Dikarya</taxon>
        <taxon>Basidiomycota</taxon>
        <taxon>Agaricomycotina</taxon>
        <taxon>Agaricomycetes</taxon>
        <taxon>Agaricomycetidae</taxon>
        <taxon>Jaapiales</taxon>
        <taxon>Jaapiaceae</taxon>
        <taxon>Jaapia</taxon>
    </lineage>
</organism>
<dbReference type="OrthoDB" id="2794070at2759"/>
<proteinExistence type="predicted"/>
<dbReference type="HOGENOM" id="CLU_136878_0_0_1"/>
<gene>
    <name evidence="1" type="ORF">JAAARDRAFT_194281</name>
</gene>
<accession>A0A067PQK7</accession>
<name>A0A067PQK7_9AGAM</name>
<sequence>MKKLEAAARAEARKMKKDWEASLIEWKSETPDRGTRFADGTKVVFKSEAKSYYKLSDKDMASLPYYQFPASSKRVFPVASVIKLVERRFEATGIAYPRFPISSMDLNGPRLTNLVPLPDGVRMRRTRY</sequence>
<keyword evidence="2" id="KW-1185">Reference proteome</keyword>
<dbReference type="EMBL" id="KL197720">
    <property type="protein sequence ID" value="KDQ57103.1"/>
    <property type="molecule type" value="Genomic_DNA"/>
</dbReference>